<dbReference type="Proteomes" id="UP001552299">
    <property type="component" value="Unassembled WGS sequence"/>
</dbReference>
<accession>A0ABD0VU19</accession>
<feature type="compositionally biased region" description="Basic and acidic residues" evidence="1">
    <location>
        <begin position="87"/>
        <end position="103"/>
    </location>
</feature>
<feature type="region of interest" description="Disordered" evidence="1">
    <location>
        <begin position="38"/>
        <end position="130"/>
    </location>
</feature>
<dbReference type="AlphaFoldDB" id="A0ABD0VU19"/>
<feature type="compositionally biased region" description="Polar residues" evidence="1">
    <location>
        <begin position="60"/>
        <end position="83"/>
    </location>
</feature>
<evidence type="ECO:0000313" key="3">
    <source>
        <dbReference type="Proteomes" id="UP001552299"/>
    </source>
</evidence>
<protein>
    <submittedName>
        <fullName evidence="2">Uncharacterized protein</fullName>
    </submittedName>
</protein>
<proteinExistence type="predicted"/>
<name>A0ABD0VU19_DENTH</name>
<organism evidence="2 3">
    <name type="scientific">Dendrobium thyrsiflorum</name>
    <name type="common">Pinecone-like raceme dendrobium</name>
    <name type="synonym">Orchid</name>
    <dbReference type="NCBI Taxonomy" id="117978"/>
    <lineage>
        <taxon>Eukaryota</taxon>
        <taxon>Viridiplantae</taxon>
        <taxon>Streptophyta</taxon>
        <taxon>Embryophyta</taxon>
        <taxon>Tracheophyta</taxon>
        <taxon>Spermatophyta</taxon>
        <taxon>Magnoliopsida</taxon>
        <taxon>Liliopsida</taxon>
        <taxon>Asparagales</taxon>
        <taxon>Orchidaceae</taxon>
        <taxon>Epidendroideae</taxon>
        <taxon>Malaxideae</taxon>
        <taxon>Dendrobiinae</taxon>
        <taxon>Dendrobium</taxon>
    </lineage>
</organism>
<dbReference type="EMBL" id="JANQDX010000004">
    <property type="protein sequence ID" value="KAL0925918.1"/>
    <property type="molecule type" value="Genomic_DNA"/>
</dbReference>
<keyword evidence="3" id="KW-1185">Reference proteome</keyword>
<evidence type="ECO:0000256" key="1">
    <source>
        <dbReference type="SAM" id="MobiDB-lite"/>
    </source>
</evidence>
<feature type="compositionally biased region" description="Basic residues" evidence="1">
    <location>
        <begin position="104"/>
        <end position="115"/>
    </location>
</feature>
<sequence>MERAWAGPLKCLEGFDEAFSRGEETRFSRLLFVLETAHSPGPSSRNLTTVNSRIERLDETNPTSLRTQNSDISKSENYPSNEPSFFLKRDPRQEEKKRREEEKRRRRLLHDHRRSSAGPPPDVGVPPDRHLTSEFCRTAIRRRSSPTRRRGGNQLPTEIKTSAPLLSISGLEFSLKIM</sequence>
<gene>
    <name evidence="2" type="ORF">M5K25_004294</name>
</gene>
<feature type="compositionally biased region" description="Polar residues" evidence="1">
    <location>
        <begin position="41"/>
        <end position="52"/>
    </location>
</feature>
<evidence type="ECO:0000313" key="2">
    <source>
        <dbReference type="EMBL" id="KAL0925918.1"/>
    </source>
</evidence>
<comment type="caution">
    <text evidence="2">The sequence shown here is derived from an EMBL/GenBank/DDBJ whole genome shotgun (WGS) entry which is preliminary data.</text>
</comment>
<reference evidence="2 3" key="1">
    <citation type="journal article" date="2024" name="Plant Biotechnol. J.">
        <title>Dendrobium thyrsiflorum genome and its molecular insights into genes involved in important horticultural traits.</title>
        <authorList>
            <person name="Chen B."/>
            <person name="Wang J.Y."/>
            <person name="Zheng P.J."/>
            <person name="Li K.L."/>
            <person name="Liang Y.M."/>
            <person name="Chen X.F."/>
            <person name="Zhang C."/>
            <person name="Zhao X."/>
            <person name="He X."/>
            <person name="Zhang G.Q."/>
            <person name="Liu Z.J."/>
            <person name="Xu Q."/>
        </authorList>
    </citation>
    <scope>NUCLEOTIDE SEQUENCE [LARGE SCALE GENOMIC DNA]</scope>
    <source>
        <strain evidence="2">GZMU011</strain>
    </source>
</reference>